<reference evidence="2 3" key="1">
    <citation type="submission" date="2015-08" db="EMBL/GenBank/DDBJ databases">
        <title>The genome of the Asian arowana (Scleropages formosus).</title>
        <authorList>
            <person name="Tan M.H."/>
            <person name="Gan H.M."/>
            <person name="Croft L.J."/>
            <person name="Austin C.M."/>
        </authorList>
    </citation>
    <scope>NUCLEOTIDE SEQUENCE [LARGE SCALE GENOMIC DNA]</scope>
    <source>
        <strain evidence="2">Aro1</strain>
    </source>
</reference>
<comment type="caution">
    <text evidence="2">The sequence shown here is derived from an EMBL/GenBank/DDBJ whole genome shotgun (WGS) entry which is preliminary data.</text>
</comment>
<evidence type="ECO:0000313" key="2">
    <source>
        <dbReference type="EMBL" id="KPP64509.1"/>
    </source>
</evidence>
<feature type="compositionally biased region" description="Low complexity" evidence="1">
    <location>
        <begin position="1"/>
        <end position="14"/>
    </location>
</feature>
<feature type="compositionally biased region" description="Acidic residues" evidence="1">
    <location>
        <begin position="157"/>
        <end position="166"/>
    </location>
</feature>
<dbReference type="AlphaFoldDB" id="A0A0P7TTA3"/>
<accession>A0A0P7TTA3</accession>
<organism evidence="2 3">
    <name type="scientific">Scleropages formosus</name>
    <name type="common">Asian bonytongue</name>
    <name type="synonym">Osteoglossum formosum</name>
    <dbReference type="NCBI Taxonomy" id="113540"/>
    <lineage>
        <taxon>Eukaryota</taxon>
        <taxon>Metazoa</taxon>
        <taxon>Chordata</taxon>
        <taxon>Craniata</taxon>
        <taxon>Vertebrata</taxon>
        <taxon>Euteleostomi</taxon>
        <taxon>Actinopterygii</taxon>
        <taxon>Neopterygii</taxon>
        <taxon>Teleostei</taxon>
        <taxon>Osteoglossocephala</taxon>
        <taxon>Osteoglossomorpha</taxon>
        <taxon>Osteoglossiformes</taxon>
        <taxon>Osteoglossidae</taxon>
        <taxon>Scleropages</taxon>
    </lineage>
</organism>
<feature type="non-terminal residue" evidence="2">
    <location>
        <position position="1"/>
    </location>
</feature>
<protein>
    <submittedName>
        <fullName evidence="2">Uncharacterized protein</fullName>
    </submittedName>
</protein>
<dbReference type="Proteomes" id="UP000034805">
    <property type="component" value="Unassembled WGS sequence"/>
</dbReference>
<dbReference type="EMBL" id="JARO02006987">
    <property type="protein sequence ID" value="KPP64509.1"/>
    <property type="molecule type" value="Genomic_DNA"/>
</dbReference>
<gene>
    <name evidence="2" type="ORF">Z043_117135</name>
</gene>
<evidence type="ECO:0000256" key="1">
    <source>
        <dbReference type="SAM" id="MobiDB-lite"/>
    </source>
</evidence>
<evidence type="ECO:0000313" key="3">
    <source>
        <dbReference type="Proteomes" id="UP000034805"/>
    </source>
</evidence>
<feature type="region of interest" description="Disordered" evidence="1">
    <location>
        <begin position="1"/>
        <end position="173"/>
    </location>
</feature>
<feature type="non-terminal residue" evidence="2">
    <location>
        <position position="173"/>
    </location>
</feature>
<sequence>KEVTTSTLTTTQKTPKNGASAAPLKPSQHKSAQAKKSPKGLAVEKSESSESSNDSASEEKADGKPNAAKNTTAVMTPALVKPSTTSGRTTALSKSGEGSESDDESESEDEIPPTQKAKIPKGTPAKISPTRASKTPVKLSHPTPIQAKGAKKADSPESSDDSESEEVATPPQQ</sequence>
<feature type="compositionally biased region" description="Polar residues" evidence="1">
    <location>
        <begin position="82"/>
        <end position="93"/>
    </location>
</feature>
<name>A0A0P7TTA3_SCLFO</name>
<feature type="compositionally biased region" description="Acidic residues" evidence="1">
    <location>
        <begin position="99"/>
        <end position="111"/>
    </location>
</feature>
<proteinExistence type="predicted"/>